<evidence type="ECO:0000256" key="2">
    <source>
        <dbReference type="ARBA" id="ARBA00022801"/>
    </source>
</evidence>
<gene>
    <name evidence="4" type="ORF">METZ01_LOCUS159990</name>
</gene>
<organism evidence="4">
    <name type="scientific">marine metagenome</name>
    <dbReference type="NCBI Taxonomy" id="408172"/>
    <lineage>
        <taxon>unclassified sequences</taxon>
        <taxon>metagenomes</taxon>
        <taxon>ecological metagenomes</taxon>
    </lineage>
</organism>
<dbReference type="Gene3D" id="1.10.246.230">
    <property type="match status" value="1"/>
</dbReference>
<sequence>MLLRALKMKKWVFFLILLHFFIFESCAPPSSEKKDSVLSKPQKVARSRNGVVATAHPLGTEAGIAILEQGGNAADAAVAAAYALAVVEPSMSGIGGRAQILIHTSEGEIHGIDATTQAPSSYDHITAPKAKYGYPTIGVPGVVAGLDKALKSYGSLPREIVMGPAIKYAKEGTPILPGEVFRRRGVVNQLNEFEGTRRHFLKKNGTVHNPWEITKQEDLAKVLQAISDEGPTPFYKGWIAERMVEDIQRNGGVLSMESLAEYEAEDSYIVKGSYRGFDLAALWLPSYGAITIEALHIMEELPDSLFYNADWARVIYHAISVAYLDRAGDLPIEDADRLTSKVWAQKRALETGLLSSKALPTEPSATELPPAWTESVGHTTHLTVVDRNGMVVALTQTVGPTMGSKVATSGLGFIYAATLGGYLGEMKAGQRAASHISPLIVMKDDKPILALGAAGGSRIPSAVVAITSRVIDQGYSLDKALALPRVYPLEEGIDLEWTGENGWSVQD</sequence>
<dbReference type="PANTHER" id="PTHR43199">
    <property type="entry name" value="GLUTATHIONE HYDROLASE"/>
    <property type="match status" value="1"/>
</dbReference>
<keyword evidence="2" id="KW-0378">Hydrolase</keyword>
<evidence type="ECO:0008006" key="5">
    <source>
        <dbReference type="Google" id="ProtNLM"/>
    </source>
</evidence>
<dbReference type="EMBL" id="UINC01027607">
    <property type="protein sequence ID" value="SVB07136.1"/>
    <property type="molecule type" value="Genomic_DNA"/>
</dbReference>
<feature type="non-terminal residue" evidence="4">
    <location>
        <position position="507"/>
    </location>
</feature>
<dbReference type="GO" id="GO:0016740">
    <property type="term" value="F:transferase activity"/>
    <property type="evidence" value="ECO:0007669"/>
    <property type="project" value="UniProtKB-KW"/>
</dbReference>
<dbReference type="GO" id="GO:0016787">
    <property type="term" value="F:hydrolase activity"/>
    <property type="evidence" value="ECO:0007669"/>
    <property type="project" value="UniProtKB-KW"/>
</dbReference>
<dbReference type="Pfam" id="PF01019">
    <property type="entry name" value="G_glu_transpept"/>
    <property type="match status" value="1"/>
</dbReference>
<evidence type="ECO:0000313" key="4">
    <source>
        <dbReference type="EMBL" id="SVB07136.1"/>
    </source>
</evidence>
<dbReference type="AlphaFoldDB" id="A0A382B005"/>
<dbReference type="InterPro" id="IPR043137">
    <property type="entry name" value="GGT_ssub_C"/>
</dbReference>
<reference evidence="4" key="1">
    <citation type="submission" date="2018-05" db="EMBL/GenBank/DDBJ databases">
        <authorList>
            <person name="Lanie J.A."/>
            <person name="Ng W.-L."/>
            <person name="Kazmierczak K.M."/>
            <person name="Andrzejewski T.M."/>
            <person name="Davidsen T.M."/>
            <person name="Wayne K.J."/>
            <person name="Tettelin H."/>
            <person name="Glass J.I."/>
            <person name="Rusch D."/>
            <person name="Podicherti R."/>
            <person name="Tsui H.-C.T."/>
            <person name="Winkler M.E."/>
        </authorList>
    </citation>
    <scope>NUCLEOTIDE SEQUENCE</scope>
</reference>
<accession>A0A382B005</accession>
<evidence type="ECO:0000256" key="3">
    <source>
        <dbReference type="ARBA" id="ARBA00023145"/>
    </source>
</evidence>
<dbReference type="InterPro" id="IPR029055">
    <property type="entry name" value="Ntn_hydrolases_N"/>
</dbReference>
<dbReference type="PRINTS" id="PR01210">
    <property type="entry name" value="GGTRANSPTASE"/>
</dbReference>
<dbReference type="PANTHER" id="PTHR43199:SF1">
    <property type="entry name" value="GLUTATHIONE HYDROLASE PROENZYME"/>
    <property type="match status" value="1"/>
</dbReference>
<keyword evidence="1" id="KW-0808">Transferase</keyword>
<keyword evidence="3" id="KW-0865">Zymogen</keyword>
<proteinExistence type="predicted"/>
<evidence type="ECO:0000256" key="1">
    <source>
        <dbReference type="ARBA" id="ARBA00022679"/>
    </source>
</evidence>
<name>A0A382B005_9ZZZZ</name>
<dbReference type="InterPro" id="IPR051792">
    <property type="entry name" value="GGT_bact"/>
</dbReference>
<dbReference type="Gene3D" id="3.60.20.40">
    <property type="match status" value="1"/>
</dbReference>
<protein>
    <recommendedName>
        <fullName evidence="5">Gamma-glutamyltransferase</fullName>
    </recommendedName>
</protein>
<dbReference type="SUPFAM" id="SSF56235">
    <property type="entry name" value="N-terminal nucleophile aminohydrolases (Ntn hydrolases)"/>
    <property type="match status" value="1"/>
</dbReference>